<dbReference type="OrthoDB" id="2086138at2"/>
<dbReference type="InterPro" id="IPR043736">
    <property type="entry name" value="DUF5681"/>
</dbReference>
<evidence type="ECO:0000313" key="3">
    <source>
        <dbReference type="EMBL" id="SFM62247.1"/>
    </source>
</evidence>
<gene>
    <name evidence="3" type="ORF">SAMN05192568_104152</name>
</gene>
<dbReference type="EMBL" id="FOTK01000041">
    <property type="protein sequence ID" value="SFM62247.1"/>
    <property type="molecule type" value="Genomic_DNA"/>
</dbReference>
<proteinExistence type="predicted"/>
<keyword evidence="4" id="KW-1185">Reference proteome</keyword>
<dbReference type="STRING" id="582667.SAMN05192568_104152"/>
<dbReference type="Proteomes" id="UP000199048">
    <property type="component" value="Unassembled WGS sequence"/>
</dbReference>
<name>A0A1I4SCP5_9HYPH</name>
<dbReference type="AlphaFoldDB" id="A0A1I4SCP5"/>
<protein>
    <recommendedName>
        <fullName evidence="2">DUF5681 domain-containing protein</fullName>
    </recommendedName>
</protein>
<dbReference type="Pfam" id="PF18932">
    <property type="entry name" value="DUF5681"/>
    <property type="match status" value="1"/>
</dbReference>
<feature type="domain" description="DUF5681" evidence="2">
    <location>
        <begin position="6"/>
        <end position="66"/>
    </location>
</feature>
<evidence type="ECO:0000313" key="4">
    <source>
        <dbReference type="Proteomes" id="UP000199048"/>
    </source>
</evidence>
<sequence length="139" mass="14775">MPREDSHFEPGQSGNPAGRPRGSRNRSTLALEAIFEGEAEALSRKAIEQALAGDGGAMKLCLDRLLSPRRDRSITFDLPTIETADDLPKATAALLRAVSSGEITPSEAADIGKAVSAHIDAITAADLSRRLAEIEGIRR</sequence>
<reference evidence="4" key="1">
    <citation type="submission" date="2016-10" db="EMBL/GenBank/DDBJ databases">
        <authorList>
            <person name="Varghese N."/>
            <person name="Submissions S."/>
        </authorList>
    </citation>
    <scope>NUCLEOTIDE SEQUENCE [LARGE SCALE GENOMIC DNA]</scope>
    <source>
        <strain evidence="4">BL36</strain>
    </source>
</reference>
<evidence type="ECO:0000256" key="1">
    <source>
        <dbReference type="SAM" id="MobiDB-lite"/>
    </source>
</evidence>
<evidence type="ECO:0000259" key="2">
    <source>
        <dbReference type="Pfam" id="PF18932"/>
    </source>
</evidence>
<accession>A0A1I4SCP5</accession>
<feature type="region of interest" description="Disordered" evidence="1">
    <location>
        <begin position="1"/>
        <end position="27"/>
    </location>
</feature>
<organism evidence="3 4">
    <name type="scientific">Methylobacterium pseudosasicola</name>
    <dbReference type="NCBI Taxonomy" id="582667"/>
    <lineage>
        <taxon>Bacteria</taxon>
        <taxon>Pseudomonadati</taxon>
        <taxon>Pseudomonadota</taxon>
        <taxon>Alphaproteobacteria</taxon>
        <taxon>Hyphomicrobiales</taxon>
        <taxon>Methylobacteriaceae</taxon>
        <taxon>Methylobacterium</taxon>
    </lineage>
</organism>
<dbReference type="RefSeq" id="WP_092045571.1">
    <property type="nucleotide sequence ID" value="NZ_FOTK01000041.1"/>
</dbReference>